<accession>A0A4P2QG27</accession>
<feature type="region of interest" description="Disordered" evidence="2">
    <location>
        <begin position="596"/>
        <end position="615"/>
    </location>
</feature>
<protein>
    <recommendedName>
        <fullName evidence="4">PEGA domain-containing protein</fullName>
    </recommendedName>
</protein>
<proteinExistence type="predicted"/>
<evidence type="ECO:0000313" key="5">
    <source>
        <dbReference type="EMBL" id="AUX28844.1"/>
    </source>
</evidence>
<evidence type="ECO:0000256" key="2">
    <source>
        <dbReference type="SAM" id="MobiDB-lite"/>
    </source>
</evidence>
<feature type="region of interest" description="Disordered" evidence="2">
    <location>
        <begin position="302"/>
        <end position="335"/>
    </location>
</feature>
<dbReference type="Pfam" id="PF08308">
    <property type="entry name" value="PEGA"/>
    <property type="match status" value="1"/>
</dbReference>
<dbReference type="Proteomes" id="UP000295497">
    <property type="component" value="Chromosome"/>
</dbReference>
<feature type="signal peptide" evidence="3">
    <location>
        <begin position="1"/>
        <end position="25"/>
    </location>
</feature>
<sequence>MMTCRSFALLFTAATVIVAPEIAAAQPVAPREASASADAAARADAFYRRGLRLYSDGKYVEAEAELQSAWELNPTFDVAYNLGNTKYQLKKHGEAAQYLSHALRHWPLMKAAAKLKTTAEKRLAESRAQVGALAVTAGAPGAEVLIDGKAVGKAPLEGEVFVEPGEHRVEARLEGYAPASQTVKVAKGGTAEVTLAMALAKSEAQATAPVVKTDGGTGASSAHAGAPAAALAPGASVEPASPPQQRSWVPVIALGAASVVGLGAKVRSFSVSAASATEPGGSSIGVAVADIEAELAQVDVTAGDGMPGANGETPMEAPQAGASAPDTEQTRPSSACGLPAAVRGGDPGVTMCEDGDTRGGAGGLGGIAGTDEGNGQPGENGAPLPEPNPEDYGLGGVGQTGGNCRQGQPGAPGSAGDSGEADSDTQLTLAGIAGGDGDNGLTGKKGQGGGGGGGAKAGLFCPAGPNTVEGPGASGGGGGAGGCGGKGGGGGKAGGSSIGIVSLGTKLVLTEVTVAVGKAGKGGDGAGGRGGAAGGSGGTGGAASPLGGSIGCRGGDGGQGGMGGPGAGGRGGHAVGIAYAAAPSATVALKSFMGGTAGDGGSTAPRGNAGGAGESGECWDFTANASCGQ</sequence>
<feature type="compositionally biased region" description="Gly residues" evidence="2">
    <location>
        <begin position="432"/>
        <end position="453"/>
    </location>
</feature>
<feature type="repeat" description="TPR" evidence="1">
    <location>
        <begin position="43"/>
        <end position="76"/>
    </location>
</feature>
<dbReference type="SMART" id="SM00028">
    <property type="entry name" value="TPR"/>
    <property type="match status" value="2"/>
</dbReference>
<keyword evidence="1" id="KW-0802">TPR repeat</keyword>
<feature type="region of interest" description="Disordered" evidence="2">
    <location>
        <begin position="519"/>
        <end position="540"/>
    </location>
</feature>
<dbReference type="AlphaFoldDB" id="A0A4P2QG27"/>
<reference evidence="5 6" key="1">
    <citation type="submission" date="2015-09" db="EMBL/GenBank/DDBJ databases">
        <title>Sorangium comparison.</title>
        <authorList>
            <person name="Zaburannyi N."/>
            <person name="Bunk B."/>
            <person name="Overmann J."/>
            <person name="Mueller R."/>
        </authorList>
    </citation>
    <scope>NUCLEOTIDE SEQUENCE [LARGE SCALE GENOMIC DNA]</scope>
    <source>
        <strain evidence="5 6">So ce836</strain>
    </source>
</reference>
<evidence type="ECO:0000256" key="3">
    <source>
        <dbReference type="SAM" id="SignalP"/>
    </source>
</evidence>
<feature type="region of interest" description="Disordered" evidence="2">
    <location>
        <begin position="356"/>
        <end position="453"/>
    </location>
</feature>
<dbReference type="InterPro" id="IPR011990">
    <property type="entry name" value="TPR-like_helical_dom_sf"/>
</dbReference>
<feature type="domain" description="PEGA" evidence="4">
    <location>
        <begin position="131"/>
        <end position="196"/>
    </location>
</feature>
<organism evidence="5 6">
    <name type="scientific">Sorangium cellulosum</name>
    <name type="common">Polyangium cellulosum</name>
    <dbReference type="NCBI Taxonomy" id="56"/>
    <lineage>
        <taxon>Bacteria</taxon>
        <taxon>Pseudomonadati</taxon>
        <taxon>Myxococcota</taxon>
        <taxon>Polyangia</taxon>
        <taxon>Polyangiales</taxon>
        <taxon>Polyangiaceae</taxon>
        <taxon>Sorangium</taxon>
    </lineage>
</organism>
<dbReference type="EMBL" id="CP012672">
    <property type="protein sequence ID" value="AUX28844.1"/>
    <property type="molecule type" value="Genomic_DNA"/>
</dbReference>
<evidence type="ECO:0000256" key="1">
    <source>
        <dbReference type="PROSITE-ProRule" id="PRU00339"/>
    </source>
</evidence>
<evidence type="ECO:0000313" key="6">
    <source>
        <dbReference type="Proteomes" id="UP000295497"/>
    </source>
</evidence>
<dbReference type="PROSITE" id="PS50005">
    <property type="entry name" value="TPR"/>
    <property type="match status" value="1"/>
</dbReference>
<name>A0A4P2QG27_SORCE</name>
<dbReference type="InterPro" id="IPR013229">
    <property type="entry name" value="PEGA"/>
</dbReference>
<evidence type="ECO:0000259" key="4">
    <source>
        <dbReference type="Pfam" id="PF08308"/>
    </source>
</evidence>
<dbReference type="SUPFAM" id="SSF48452">
    <property type="entry name" value="TPR-like"/>
    <property type="match status" value="1"/>
</dbReference>
<dbReference type="InterPro" id="IPR019734">
    <property type="entry name" value="TPR_rpt"/>
</dbReference>
<keyword evidence="3" id="KW-0732">Signal</keyword>
<gene>
    <name evidence="5" type="ORF">SOCE836_009290</name>
</gene>
<feature type="compositionally biased region" description="Gly residues" evidence="2">
    <location>
        <begin position="358"/>
        <end position="368"/>
    </location>
</feature>
<dbReference type="Gene3D" id="1.25.40.10">
    <property type="entry name" value="Tetratricopeptide repeat domain"/>
    <property type="match status" value="1"/>
</dbReference>
<feature type="chain" id="PRO_5020333190" description="PEGA domain-containing protein" evidence="3">
    <location>
        <begin position="26"/>
        <end position="629"/>
    </location>
</feature>